<dbReference type="EMBL" id="CP087164">
    <property type="protein sequence ID" value="UGS36820.1"/>
    <property type="molecule type" value="Genomic_DNA"/>
</dbReference>
<proteinExistence type="predicted"/>
<evidence type="ECO:0000313" key="3">
    <source>
        <dbReference type="EMBL" id="UGS36820.1"/>
    </source>
</evidence>
<evidence type="ECO:0000256" key="2">
    <source>
        <dbReference type="SAM" id="Phobius"/>
    </source>
</evidence>
<keyword evidence="2" id="KW-0472">Membrane</keyword>
<sequence length="77" mass="8204">MSLRHLTLILFVLTLALMLPFELTITRLLGVASMVAFVVVGLFWIATPSNLERLDEDAPAGDAGDAGDQPPAPGVTR</sequence>
<evidence type="ECO:0000313" key="4">
    <source>
        <dbReference type="Proteomes" id="UP001162834"/>
    </source>
</evidence>
<reference evidence="3" key="1">
    <citation type="journal article" date="2022" name="Int. J. Syst. Evol. Microbiol.">
        <title>Pseudomonas aegrilactucae sp. nov. and Pseudomonas morbosilactucae sp. nov., pathogens causing bacterial rot of lettuce in Japan.</title>
        <authorList>
            <person name="Sawada H."/>
            <person name="Fujikawa T."/>
            <person name="Satou M."/>
        </authorList>
    </citation>
    <scope>NUCLEOTIDE SEQUENCE</scope>
    <source>
        <strain evidence="3">0166_1</strain>
    </source>
</reference>
<accession>A0A9E6XYU7</accession>
<organism evidence="3 4">
    <name type="scientific">Capillimicrobium parvum</name>
    <dbReference type="NCBI Taxonomy" id="2884022"/>
    <lineage>
        <taxon>Bacteria</taxon>
        <taxon>Bacillati</taxon>
        <taxon>Actinomycetota</taxon>
        <taxon>Thermoleophilia</taxon>
        <taxon>Solirubrobacterales</taxon>
        <taxon>Capillimicrobiaceae</taxon>
        <taxon>Capillimicrobium</taxon>
    </lineage>
</organism>
<keyword evidence="4" id="KW-1185">Reference proteome</keyword>
<dbReference type="AlphaFoldDB" id="A0A9E6XYU7"/>
<evidence type="ECO:0000256" key="1">
    <source>
        <dbReference type="SAM" id="MobiDB-lite"/>
    </source>
</evidence>
<feature type="compositionally biased region" description="Low complexity" evidence="1">
    <location>
        <begin position="60"/>
        <end position="69"/>
    </location>
</feature>
<keyword evidence="2" id="KW-0812">Transmembrane</keyword>
<feature type="transmembrane region" description="Helical" evidence="2">
    <location>
        <begin position="28"/>
        <end position="46"/>
    </location>
</feature>
<protein>
    <submittedName>
        <fullName evidence="3">Uncharacterized protein</fullName>
    </submittedName>
</protein>
<gene>
    <name evidence="3" type="ORF">DSM104329_03231</name>
</gene>
<dbReference type="KEGG" id="sbae:DSM104329_03231"/>
<dbReference type="Proteomes" id="UP001162834">
    <property type="component" value="Chromosome"/>
</dbReference>
<name>A0A9E6XYU7_9ACTN</name>
<feature type="region of interest" description="Disordered" evidence="1">
    <location>
        <begin position="55"/>
        <end position="77"/>
    </location>
</feature>
<dbReference type="RefSeq" id="WP_259310884.1">
    <property type="nucleotide sequence ID" value="NZ_CP087164.1"/>
</dbReference>
<keyword evidence="2" id="KW-1133">Transmembrane helix</keyword>